<organism evidence="1">
    <name type="scientific">Brassica cretica</name>
    <name type="common">Mustard</name>
    <dbReference type="NCBI Taxonomy" id="69181"/>
    <lineage>
        <taxon>Eukaryota</taxon>
        <taxon>Viridiplantae</taxon>
        <taxon>Streptophyta</taxon>
        <taxon>Embryophyta</taxon>
        <taxon>Tracheophyta</taxon>
        <taxon>Spermatophyta</taxon>
        <taxon>Magnoliopsida</taxon>
        <taxon>eudicotyledons</taxon>
        <taxon>Gunneridae</taxon>
        <taxon>Pentapetalae</taxon>
        <taxon>rosids</taxon>
        <taxon>malvids</taxon>
        <taxon>Brassicales</taxon>
        <taxon>Brassicaceae</taxon>
        <taxon>Brassiceae</taxon>
        <taxon>Brassica</taxon>
    </lineage>
</organism>
<protein>
    <submittedName>
        <fullName evidence="1">Uncharacterized protein</fullName>
    </submittedName>
</protein>
<reference evidence="2 3" key="3">
    <citation type="journal article" date="2020" name="BMC Genomics">
        <title>Intraspecific diversification of the crop wild relative Brassica cretica Lam. using demographic model selection.</title>
        <authorList>
            <person name="Kioukis A."/>
            <person name="Michalopoulou V.A."/>
            <person name="Briers L."/>
            <person name="Pirintsos S."/>
            <person name="Studholme D.J."/>
            <person name="Pavlidis P."/>
            <person name="Sarris P.F."/>
        </authorList>
    </citation>
    <scope>NUCLEOTIDE SEQUENCE [LARGE SCALE GENOMIC DNA]</scope>
    <source>
        <strain evidence="3">cv. PFS-1207/04</strain>
        <strain evidence="2">PFS-1207/04</strain>
    </source>
</reference>
<evidence type="ECO:0000313" key="3">
    <source>
        <dbReference type="Proteomes" id="UP000266723"/>
    </source>
</evidence>
<name>A0A8S9KND9_BRACR</name>
<keyword evidence="3" id="KW-1185">Reference proteome</keyword>
<dbReference type="AlphaFoldDB" id="A0A8S9KND9"/>
<dbReference type="EMBL" id="QGKY02000164">
    <property type="protein sequence ID" value="KAF2595267.1"/>
    <property type="molecule type" value="Genomic_DNA"/>
</dbReference>
<comment type="caution">
    <text evidence="1">The sequence shown here is derived from an EMBL/GenBank/DDBJ whole genome shotgun (WGS) entry which is preliminary data.</text>
</comment>
<gene>
    <name evidence="2" type="ORF">DY000_02059380</name>
    <name evidence="1" type="ORF">F2Q70_00042819</name>
</gene>
<proteinExistence type="predicted"/>
<reference evidence="2" key="2">
    <citation type="submission" date="2019-12" db="EMBL/GenBank/DDBJ databases">
        <authorList>
            <person name="Studholme D.J."/>
            <person name="Sarris P."/>
        </authorList>
    </citation>
    <scope>NUCLEOTIDE SEQUENCE</scope>
    <source>
        <strain evidence="2">PFS-1207/04</strain>
        <tissue evidence="2">Leaf</tissue>
    </source>
</reference>
<evidence type="ECO:0000313" key="1">
    <source>
        <dbReference type="EMBL" id="KAF2595267.1"/>
    </source>
</evidence>
<dbReference type="Proteomes" id="UP000266723">
    <property type="component" value="Unassembled WGS sequence"/>
</dbReference>
<reference evidence="1" key="1">
    <citation type="submission" date="2019-12" db="EMBL/GenBank/DDBJ databases">
        <title>Genome sequencing and annotation of Brassica cretica.</title>
        <authorList>
            <person name="Studholme D.J."/>
            <person name="Sarris P.F."/>
        </authorList>
    </citation>
    <scope>NUCLEOTIDE SEQUENCE</scope>
    <source>
        <strain evidence="1">PFS-102/07</strain>
        <tissue evidence="1">Leaf</tissue>
    </source>
</reference>
<accession>A0A8S9KND9</accession>
<dbReference type="EMBL" id="QGKV02001556">
    <property type="protein sequence ID" value="KAF3518779.1"/>
    <property type="molecule type" value="Genomic_DNA"/>
</dbReference>
<evidence type="ECO:0000313" key="2">
    <source>
        <dbReference type="EMBL" id="KAF3518779.1"/>
    </source>
</evidence>
<sequence length="66" mass="7865">MWSFLDPTLESHSNVELWYLYWAVDSMKSTRQRNVIFESSFALAREVFLNPNGFPELTKCHERQPN</sequence>